<sequence>MAQVYPPHSIPPHSIPSIILHKANKKTTHNFSTTTITMDSFAIIPTVVTDIPADEERQGPSSAPWVFCTIA</sequence>
<keyword evidence="2" id="KW-1185">Reference proteome</keyword>
<name>A0A5C3KA42_COPMA</name>
<accession>A0A5C3KA42</accession>
<dbReference type="AlphaFoldDB" id="A0A5C3KA42"/>
<organism evidence="1 2">
    <name type="scientific">Coprinopsis marcescibilis</name>
    <name type="common">Agaric fungus</name>
    <name type="synonym">Psathyrella marcescibilis</name>
    <dbReference type="NCBI Taxonomy" id="230819"/>
    <lineage>
        <taxon>Eukaryota</taxon>
        <taxon>Fungi</taxon>
        <taxon>Dikarya</taxon>
        <taxon>Basidiomycota</taxon>
        <taxon>Agaricomycotina</taxon>
        <taxon>Agaricomycetes</taxon>
        <taxon>Agaricomycetidae</taxon>
        <taxon>Agaricales</taxon>
        <taxon>Agaricineae</taxon>
        <taxon>Psathyrellaceae</taxon>
        <taxon>Coprinopsis</taxon>
    </lineage>
</organism>
<dbReference type="EMBL" id="ML210597">
    <property type="protein sequence ID" value="TFK16950.1"/>
    <property type="molecule type" value="Genomic_DNA"/>
</dbReference>
<evidence type="ECO:0000313" key="1">
    <source>
        <dbReference type="EMBL" id="TFK16950.1"/>
    </source>
</evidence>
<reference evidence="1 2" key="1">
    <citation type="journal article" date="2019" name="Nat. Ecol. Evol.">
        <title>Megaphylogeny resolves global patterns of mushroom evolution.</title>
        <authorList>
            <person name="Varga T."/>
            <person name="Krizsan K."/>
            <person name="Foldi C."/>
            <person name="Dima B."/>
            <person name="Sanchez-Garcia M."/>
            <person name="Sanchez-Ramirez S."/>
            <person name="Szollosi G.J."/>
            <person name="Szarkandi J.G."/>
            <person name="Papp V."/>
            <person name="Albert L."/>
            <person name="Andreopoulos W."/>
            <person name="Angelini C."/>
            <person name="Antonin V."/>
            <person name="Barry K.W."/>
            <person name="Bougher N.L."/>
            <person name="Buchanan P."/>
            <person name="Buyck B."/>
            <person name="Bense V."/>
            <person name="Catcheside P."/>
            <person name="Chovatia M."/>
            <person name="Cooper J."/>
            <person name="Damon W."/>
            <person name="Desjardin D."/>
            <person name="Finy P."/>
            <person name="Geml J."/>
            <person name="Haridas S."/>
            <person name="Hughes K."/>
            <person name="Justo A."/>
            <person name="Karasinski D."/>
            <person name="Kautmanova I."/>
            <person name="Kiss B."/>
            <person name="Kocsube S."/>
            <person name="Kotiranta H."/>
            <person name="LaButti K.M."/>
            <person name="Lechner B.E."/>
            <person name="Liimatainen K."/>
            <person name="Lipzen A."/>
            <person name="Lukacs Z."/>
            <person name="Mihaltcheva S."/>
            <person name="Morgado L.N."/>
            <person name="Niskanen T."/>
            <person name="Noordeloos M.E."/>
            <person name="Ohm R.A."/>
            <person name="Ortiz-Santana B."/>
            <person name="Ovrebo C."/>
            <person name="Racz N."/>
            <person name="Riley R."/>
            <person name="Savchenko A."/>
            <person name="Shiryaev A."/>
            <person name="Soop K."/>
            <person name="Spirin V."/>
            <person name="Szebenyi C."/>
            <person name="Tomsovsky M."/>
            <person name="Tulloss R.E."/>
            <person name="Uehling J."/>
            <person name="Grigoriev I.V."/>
            <person name="Vagvolgyi C."/>
            <person name="Papp T."/>
            <person name="Martin F.M."/>
            <person name="Miettinen O."/>
            <person name="Hibbett D.S."/>
            <person name="Nagy L.G."/>
        </authorList>
    </citation>
    <scope>NUCLEOTIDE SEQUENCE [LARGE SCALE GENOMIC DNA]</scope>
    <source>
        <strain evidence="1 2">CBS 121175</strain>
    </source>
</reference>
<protein>
    <submittedName>
        <fullName evidence="1">Uncharacterized protein</fullName>
    </submittedName>
</protein>
<proteinExistence type="predicted"/>
<dbReference type="Proteomes" id="UP000307440">
    <property type="component" value="Unassembled WGS sequence"/>
</dbReference>
<evidence type="ECO:0000313" key="2">
    <source>
        <dbReference type="Proteomes" id="UP000307440"/>
    </source>
</evidence>
<gene>
    <name evidence="1" type="ORF">FA15DRAFT_676427</name>
</gene>